<dbReference type="Proteomes" id="UP001501207">
    <property type="component" value="Unassembled WGS sequence"/>
</dbReference>
<evidence type="ECO:0000259" key="3">
    <source>
        <dbReference type="Pfam" id="PF05089"/>
    </source>
</evidence>
<dbReference type="EMBL" id="BAABFN010000006">
    <property type="protein sequence ID" value="GAA4314741.1"/>
    <property type="molecule type" value="Genomic_DNA"/>
</dbReference>
<dbReference type="InterPro" id="IPR024733">
    <property type="entry name" value="NAGLU_tim-barrel"/>
</dbReference>
<sequence>MVMGRIKFLFFAGMMMLNLKTFAGLNEDAAKALIRRVVPEAADRFEVAEIPQENGKDVFEVESSGGRIILRGSSGVSVASALHYYLKEYCHCSITWNGTNLQLPDPLPAVEKKVHKVTPYTYRYYINYCTFNYTMAWWNWDRWQREIDWMAMNGINMPLALTGEEAVWQEVYKELGFSDEDLKSFFSGPAYFAWLWMGNLDGWGGPLPQHWIDTHKALQKKILAQERALGMKPVLPAFTGHVPPSFRKKFPQARLKKTNWGVGFNDVYILDPEDPLFETIGRKFIEAQTREYGTDHLYSADTFNENVPPTNDSTFLDAMSKKVYHSMALADPEAVWVMQGWMFSYNARFWHAPQIRALLNAVPDDHVIVLDLWSESHPVWNRTEGYYGKPWIWNMLHNFGGNISLFGRMRHVASDPAMALHDPESGNMVGIGLTPEAIEQNPALYELMADNIWRSDIIDLNDWLPAYARRRYGAADDSINEAWKILENTVYSGGITEGGPESIVAGRPTFEKNTAWVNTGLTYDPKALLRAWDLFIQAADRLGGSDGFRYDLVDLTRQVLANYATPLQQKFSAAFRRKDVKSFNQYSRQFLELIDDMDELLATRSDFLLGSWLADARSWGVTEAEKDIYEFNARDLITLWGGKNCPLHEYACRQWSGLLKGFYRPRWNAFFQYAGKCLAGRRDVDMRSFDAQIREWEWKWVNSHEEYPTAAKGDAVAAAKALYQKYRKTIEASYH</sequence>
<organism evidence="6 7">
    <name type="scientific">Compostibacter hankyongensis</name>
    <dbReference type="NCBI Taxonomy" id="1007089"/>
    <lineage>
        <taxon>Bacteria</taxon>
        <taxon>Pseudomonadati</taxon>
        <taxon>Bacteroidota</taxon>
        <taxon>Chitinophagia</taxon>
        <taxon>Chitinophagales</taxon>
        <taxon>Chitinophagaceae</taxon>
        <taxon>Compostibacter</taxon>
    </lineage>
</organism>
<dbReference type="PANTHER" id="PTHR12872">
    <property type="entry name" value="ALPHA-N-ACETYLGLUCOSAMINIDASE"/>
    <property type="match status" value="1"/>
</dbReference>
<feature type="chain" id="PRO_5046340113" evidence="2">
    <location>
        <begin position="24"/>
        <end position="735"/>
    </location>
</feature>
<dbReference type="Gene3D" id="3.30.379.10">
    <property type="entry name" value="Chitobiase/beta-hexosaminidase domain 2-like"/>
    <property type="match status" value="1"/>
</dbReference>
<accession>A0ABP8G0E3</accession>
<keyword evidence="2" id="KW-0732">Signal</keyword>
<feature type="signal peptide" evidence="2">
    <location>
        <begin position="1"/>
        <end position="23"/>
    </location>
</feature>
<evidence type="ECO:0000256" key="1">
    <source>
        <dbReference type="ARBA" id="ARBA00022801"/>
    </source>
</evidence>
<keyword evidence="1" id="KW-0378">Hydrolase</keyword>
<name>A0ABP8G0E3_9BACT</name>
<dbReference type="InterPro" id="IPR024732">
    <property type="entry name" value="NAGLU_C"/>
</dbReference>
<feature type="domain" description="Alpha-N-acetylglucosaminidase N-terminal" evidence="4">
    <location>
        <begin position="29"/>
        <end position="109"/>
    </location>
</feature>
<dbReference type="InterPro" id="IPR029018">
    <property type="entry name" value="Hex-like_dom2"/>
</dbReference>
<keyword evidence="7" id="KW-1185">Reference proteome</keyword>
<dbReference type="Pfam" id="PF12971">
    <property type="entry name" value="NAGLU_N"/>
    <property type="match status" value="1"/>
</dbReference>
<evidence type="ECO:0000259" key="4">
    <source>
        <dbReference type="Pfam" id="PF12971"/>
    </source>
</evidence>
<dbReference type="Gene3D" id="3.20.20.80">
    <property type="entry name" value="Glycosidases"/>
    <property type="match status" value="1"/>
</dbReference>
<dbReference type="Gene3D" id="1.20.120.670">
    <property type="entry name" value="N-acetyl-b-d-glucoasminidase"/>
    <property type="match status" value="1"/>
</dbReference>
<evidence type="ECO:0000313" key="7">
    <source>
        <dbReference type="Proteomes" id="UP001501207"/>
    </source>
</evidence>
<feature type="domain" description="Alpha-N-acetylglucosaminidase C-terminal" evidence="5">
    <location>
        <begin position="463"/>
        <end position="725"/>
    </location>
</feature>
<proteinExistence type="predicted"/>
<dbReference type="InterPro" id="IPR024240">
    <property type="entry name" value="NAGLU_N"/>
</dbReference>
<evidence type="ECO:0000313" key="6">
    <source>
        <dbReference type="EMBL" id="GAA4314741.1"/>
    </source>
</evidence>
<dbReference type="PANTHER" id="PTHR12872:SF1">
    <property type="entry name" value="ALPHA-N-ACETYLGLUCOSAMINIDASE"/>
    <property type="match status" value="1"/>
</dbReference>
<evidence type="ECO:0000259" key="5">
    <source>
        <dbReference type="Pfam" id="PF12972"/>
    </source>
</evidence>
<feature type="domain" description="Alpha-N-acetylglucosaminidase tim-barrel" evidence="3">
    <location>
        <begin position="123"/>
        <end position="454"/>
    </location>
</feature>
<evidence type="ECO:0000256" key="2">
    <source>
        <dbReference type="SAM" id="SignalP"/>
    </source>
</evidence>
<protein>
    <submittedName>
        <fullName evidence="6">Alpha-N-acetylglucosaminidase</fullName>
    </submittedName>
</protein>
<dbReference type="InterPro" id="IPR007781">
    <property type="entry name" value="NAGLU"/>
</dbReference>
<dbReference type="Pfam" id="PF05089">
    <property type="entry name" value="NAGLU"/>
    <property type="match status" value="1"/>
</dbReference>
<comment type="caution">
    <text evidence="6">The sequence shown here is derived from an EMBL/GenBank/DDBJ whole genome shotgun (WGS) entry which is preliminary data.</text>
</comment>
<reference evidence="7" key="1">
    <citation type="journal article" date="2019" name="Int. J. Syst. Evol. Microbiol.">
        <title>The Global Catalogue of Microorganisms (GCM) 10K type strain sequencing project: providing services to taxonomists for standard genome sequencing and annotation.</title>
        <authorList>
            <consortium name="The Broad Institute Genomics Platform"/>
            <consortium name="The Broad Institute Genome Sequencing Center for Infectious Disease"/>
            <person name="Wu L."/>
            <person name="Ma J."/>
        </authorList>
    </citation>
    <scope>NUCLEOTIDE SEQUENCE [LARGE SCALE GENOMIC DNA]</scope>
    <source>
        <strain evidence="7">JCM 17664</strain>
    </source>
</reference>
<gene>
    <name evidence="6" type="ORF">GCM10023143_25720</name>
</gene>
<dbReference type="Pfam" id="PF12972">
    <property type="entry name" value="NAGLU_C"/>
    <property type="match status" value="1"/>
</dbReference>